<dbReference type="EMBL" id="VYKL01000053">
    <property type="protein sequence ID" value="KAA9013233.1"/>
    <property type="molecule type" value="Genomic_DNA"/>
</dbReference>
<dbReference type="Proteomes" id="UP000326671">
    <property type="component" value="Unassembled WGS sequence"/>
</dbReference>
<proteinExistence type="predicted"/>
<protein>
    <recommendedName>
        <fullName evidence="3">PD-(D/E)XK endonuclease-like domain-containing protein</fullName>
    </recommendedName>
</protein>
<name>A0A5J5H048_9BACI</name>
<keyword evidence="2" id="KW-1185">Reference proteome</keyword>
<accession>A0A5J5H048</accession>
<sequence>MKRKNHLISIKTLTDNHLESFISCHNKFYHQYILRKNSGEVQWRQMVQFSVHKIILNYYRLPLKEQNEPNLLKLIEQYREYIHPKLFENKVHYYRTLAKITEHLILFLTTNRHVGPPLFLYEKLQVAVKELNTNLSLTIDMGAWVNHSFVIKKFLLDADERTVSLYKYLLVVFSKNAFGVLPDQIELLSLADGSRHIITPTEQDAVNGLKYLEWLKNHIQKPEYYQKQNCHHCSECIFNKECDSSTFQNENRTDCLKASLKSVLH</sequence>
<dbReference type="OrthoDB" id="2695569at2"/>
<evidence type="ECO:0000313" key="1">
    <source>
        <dbReference type="EMBL" id="KAA9013233.1"/>
    </source>
</evidence>
<dbReference type="AlphaFoldDB" id="A0A5J5H048"/>
<dbReference type="RefSeq" id="WP_150442705.1">
    <property type="nucleotide sequence ID" value="NZ_VYKL01000053.1"/>
</dbReference>
<comment type="caution">
    <text evidence="1">The sequence shown here is derived from an EMBL/GenBank/DDBJ whole genome shotgun (WGS) entry which is preliminary data.</text>
</comment>
<organism evidence="1 2">
    <name type="scientific">Niallia endozanthoxylica</name>
    <dbReference type="NCBI Taxonomy" id="2036016"/>
    <lineage>
        <taxon>Bacteria</taxon>
        <taxon>Bacillati</taxon>
        <taxon>Bacillota</taxon>
        <taxon>Bacilli</taxon>
        <taxon>Bacillales</taxon>
        <taxon>Bacillaceae</taxon>
        <taxon>Niallia</taxon>
    </lineage>
</organism>
<reference evidence="1 2" key="1">
    <citation type="submission" date="2019-09" db="EMBL/GenBank/DDBJ databases">
        <title>Whole genome sequences of isolates from the Mars Exploration Rovers.</title>
        <authorList>
            <person name="Seuylemezian A."/>
            <person name="Vaishampayan P."/>
        </authorList>
    </citation>
    <scope>NUCLEOTIDE SEQUENCE [LARGE SCALE GENOMIC DNA]</scope>
    <source>
        <strain evidence="1 2">MER_TA_151</strain>
    </source>
</reference>
<evidence type="ECO:0008006" key="3">
    <source>
        <dbReference type="Google" id="ProtNLM"/>
    </source>
</evidence>
<gene>
    <name evidence="1" type="ORF">F4V44_24880</name>
</gene>
<evidence type="ECO:0000313" key="2">
    <source>
        <dbReference type="Proteomes" id="UP000326671"/>
    </source>
</evidence>